<evidence type="ECO:0000256" key="6">
    <source>
        <dbReference type="ARBA" id="ARBA00023136"/>
    </source>
</evidence>
<keyword evidence="4" id="KW-0378">Hydrolase</keyword>
<dbReference type="HOGENOM" id="CLU_072573_10_2_9"/>
<evidence type="ECO:0000313" key="10">
    <source>
        <dbReference type="Proteomes" id="UP000029669"/>
    </source>
</evidence>
<feature type="transmembrane region" description="Helical" evidence="7">
    <location>
        <begin position="125"/>
        <end position="149"/>
    </location>
</feature>
<dbReference type="PANTHER" id="PTHR14969:SF62">
    <property type="entry name" value="DECAPRENYLPHOSPHORYL-5-PHOSPHORIBOSE PHOSPHATASE RV3807C-RELATED"/>
    <property type="match status" value="1"/>
</dbReference>
<evidence type="ECO:0000256" key="1">
    <source>
        <dbReference type="ARBA" id="ARBA00004651"/>
    </source>
</evidence>
<evidence type="ECO:0000256" key="2">
    <source>
        <dbReference type="ARBA" id="ARBA00022475"/>
    </source>
</evidence>
<proteinExistence type="predicted"/>
<dbReference type="GO" id="GO:0005886">
    <property type="term" value="C:plasma membrane"/>
    <property type="evidence" value="ECO:0007669"/>
    <property type="project" value="UniProtKB-SubCell"/>
</dbReference>
<dbReference type="SMART" id="SM00014">
    <property type="entry name" value="acidPPc"/>
    <property type="match status" value="1"/>
</dbReference>
<evidence type="ECO:0000256" key="4">
    <source>
        <dbReference type="ARBA" id="ARBA00022801"/>
    </source>
</evidence>
<feature type="transmembrane region" description="Helical" evidence="7">
    <location>
        <begin position="155"/>
        <end position="173"/>
    </location>
</feature>
<keyword evidence="10" id="KW-1185">Reference proteome</keyword>
<dbReference type="SUPFAM" id="SSF48317">
    <property type="entry name" value="Acid phosphatase/Vanadium-dependent haloperoxidase"/>
    <property type="match status" value="1"/>
</dbReference>
<dbReference type="Proteomes" id="UP000029669">
    <property type="component" value="Chromosome"/>
</dbReference>
<organism evidence="9 10">
    <name type="scientific">Thermoanaerobacter kivui</name>
    <name type="common">Acetogenium kivui</name>
    <dbReference type="NCBI Taxonomy" id="2325"/>
    <lineage>
        <taxon>Bacteria</taxon>
        <taxon>Bacillati</taxon>
        <taxon>Bacillota</taxon>
        <taxon>Clostridia</taxon>
        <taxon>Thermoanaerobacterales</taxon>
        <taxon>Thermoanaerobacteraceae</taxon>
        <taxon>Thermoanaerobacter</taxon>
    </lineage>
</organism>
<reference evidence="10" key="1">
    <citation type="journal article" date="2015" name="Genome Announc.">
        <title>Whole-Genome Sequences of 80 Environmental and Clinical Isolates of Burkholderia pseudomallei.</title>
        <authorList>
            <person name="Johnson S.L."/>
            <person name="Baker A.L."/>
            <person name="Chain P.S."/>
            <person name="Currie B.J."/>
            <person name="Daligault H.E."/>
            <person name="Davenport K.W."/>
            <person name="Davis C.B."/>
            <person name="Inglis T.J."/>
            <person name="Kaestli M."/>
            <person name="Koren S."/>
            <person name="Mayo M."/>
            <person name="Merritt A.J."/>
            <person name="Price E.P."/>
            <person name="Sarovich D.S."/>
            <person name="Warner J."/>
            <person name="Rosovitz M.J."/>
        </authorList>
    </citation>
    <scope>NUCLEOTIDE SEQUENCE [LARGE SCALE GENOMIC DNA]</scope>
    <source>
        <strain evidence="10">DSM 2030</strain>
    </source>
</reference>
<dbReference type="AlphaFoldDB" id="A0A097AU92"/>
<dbReference type="STRING" id="2325.TKV_c22600"/>
<name>A0A097AU92_THEKI</name>
<keyword evidence="5 7" id="KW-1133">Transmembrane helix</keyword>
<feature type="transmembrane region" description="Helical" evidence="7">
    <location>
        <begin position="37"/>
        <end position="54"/>
    </location>
</feature>
<feature type="domain" description="Phosphatidic acid phosphatase type 2/haloperoxidase" evidence="8">
    <location>
        <begin position="61"/>
        <end position="170"/>
    </location>
</feature>
<dbReference type="Pfam" id="PF01569">
    <property type="entry name" value="PAP2"/>
    <property type="match status" value="1"/>
</dbReference>
<keyword evidence="6 7" id="KW-0472">Membrane</keyword>
<dbReference type="InterPro" id="IPR036938">
    <property type="entry name" value="PAP2/HPO_sf"/>
</dbReference>
<dbReference type="Gene3D" id="1.20.144.10">
    <property type="entry name" value="Phosphatidic acid phosphatase type 2/haloperoxidase"/>
    <property type="match status" value="1"/>
</dbReference>
<dbReference type="InterPro" id="IPR000326">
    <property type="entry name" value="PAP2/HPO"/>
</dbReference>
<dbReference type="GO" id="GO:0016787">
    <property type="term" value="F:hydrolase activity"/>
    <property type="evidence" value="ECO:0007669"/>
    <property type="project" value="UniProtKB-KW"/>
</dbReference>
<evidence type="ECO:0000256" key="3">
    <source>
        <dbReference type="ARBA" id="ARBA00022692"/>
    </source>
</evidence>
<evidence type="ECO:0000256" key="7">
    <source>
        <dbReference type="SAM" id="Phobius"/>
    </source>
</evidence>
<keyword evidence="2" id="KW-1003">Cell membrane</keyword>
<dbReference type="EMBL" id="CP009170">
    <property type="protein sequence ID" value="AIS53389.1"/>
    <property type="molecule type" value="Genomic_DNA"/>
</dbReference>
<evidence type="ECO:0000313" key="9">
    <source>
        <dbReference type="EMBL" id="AIS53389.1"/>
    </source>
</evidence>
<comment type="subcellular location">
    <subcellularLocation>
        <location evidence="1">Cell membrane</location>
        <topology evidence="1">Multi-pass membrane protein</topology>
    </subcellularLocation>
</comment>
<protein>
    <submittedName>
        <fullName evidence="9">Phosphoesterase PA-phosphatase like protein</fullName>
    </submittedName>
</protein>
<evidence type="ECO:0000256" key="5">
    <source>
        <dbReference type="ARBA" id="ARBA00022989"/>
    </source>
</evidence>
<dbReference type="eggNOG" id="COG0671">
    <property type="taxonomic scope" value="Bacteria"/>
</dbReference>
<dbReference type="OrthoDB" id="9789113at2"/>
<dbReference type="RefSeq" id="WP_049685964.1">
    <property type="nucleotide sequence ID" value="NZ_CP009170.1"/>
</dbReference>
<gene>
    <name evidence="9" type="ORF">TKV_c22600</name>
</gene>
<keyword evidence="3 7" id="KW-0812">Transmembrane</keyword>
<dbReference type="PANTHER" id="PTHR14969">
    <property type="entry name" value="SPHINGOSINE-1-PHOSPHATE PHOSPHOHYDROLASE"/>
    <property type="match status" value="1"/>
</dbReference>
<evidence type="ECO:0000259" key="8">
    <source>
        <dbReference type="SMART" id="SM00014"/>
    </source>
</evidence>
<sequence length="178" mass="20266">MQIKRVLLDKDKNIFFYINERIKCNILDKIMPKITHIGGPFFTIFSCLFLVFFGKNNVKASALEALTALVSSHLFVQLLKRKYTRPRPYMVLANTNTFKYLLKDYSFPSGHATASFSLAMTFSMFFPSLAVFFISLAVLVGISRIYIGLHYPSDVLMGSTIGITFSYLTHFIGTKLFL</sequence>
<dbReference type="KEGG" id="tki:TKV_c22600"/>
<accession>A0A097AU92</accession>